<dbReference type="PROSITE" id="PS50893">
    <property type="entry name" value="ABC_TRANSPORTER_2"/>
    <property type="match status" value="1"/>
</dbReference>
<dbReference type="RefSeq" id="WP_158103545.1">
    <property type="nucleotide sequence ID" value="NZ_JAGIOO010000001.1"/>
</dbReference>
<dbReference type="Proteomes" id="UP001519363">
    <property type="component" value="Unassembled WGS sequence"/>
</dbReference>
<feature type="transmembrane region" description="Helical" evidence="7">
    <location>
        <begin position="146"/>
        <end position="165"/>
    </location>
</feature>
<keyword evidence="4 10" id="KW-0067">ATP-binding</keyword>
<evidence type="ECO:0000259" key="9">
    <source>
        <dbReference type="PROSITE" id="PS50929"/>
    </source>
</evidence>
<dbReference type="GO" id="GO:0005524">
    <property type="term" value="F:ATP binding"/>
    <property type="evidence" value="ECO:0007669"/>
    <property type="project" value="UniProtKB-KW"/>
</dbReference>
<keyword evidence="3" id="KW-0547">Nucleotide-binding</keyword>
<dbReference type="InterPro" id="IPR003439">
    <property type="entry name" value="ABC_transporter-like_ATP-bd"/>
</dbReference>
<dbReference type="PROSITE" id="PS50929">
    <property type="entry name" value="ABC_TM1F"/>
    <property type="match status" value="1"/>
</dbReference>
<dbReference type="InterPro" id="IPR039421">
    <property type="entry name" value="Type_1_exporter"/>
</dbReference>
<evidence type="ECO:0000256" key="4">
    <source>
        <dbReference type="ARBA" id="ARBA00022840"/>
    </source>
</evidence>
<evidence type="ECO:0000313" key="11">
    <source>
        <dbReference type="Proteomes" id="UP001519363"/>
    </source>
</evidence>
<dbReference type="CDD" id="cd18564">
    <property type="entry name" value="ABC_6TM_exporter_like"/>
    <property type="match status" value="1"/>
</dbReference>
<sequence length="572" mass="61158">MAESVGVEAVLAPVRSARQVVRRFWPVARANRWLLAAGVLTSVLAAASATAVVLLFASITDNALRTGDLGAFWAPALWWGGLAVATGFLTFLGHYCTAVAAERFLLALRGKVFAHLQRLSPGYFETRRRGDLLSRLTSDVESVEELVGSGLVEIVTAVLSVVFFATGAVFLSWQLAVATFVVVPVFLLIARVFSRRINRIGRVERARHGELTAVLEENLANVALVQAYRRERTEQDRLAEQGRGWMRSKLRLARLGALYAPLVHVAETASMLLVLGLGAWQIAAGTLTIGGLFAFAAFIGYLYPPLRGLGQLTLTVSAATTGSARLIEVLDAEPEVADPTGAVDPGRSSGRVELCGVTFGYAGTRTAALHEVSLHVAPGELVAVTGASGAGKSTVAKLLLRFHDPVAGSVRLDGVDLRELPLAAVRREIALLHQETLLWQASIADNIAYGRPGATREQVVAAARAADAHEFVRRLPEGYDTLVGDRGHRLSGGQRQRIAIARAMIADASVLVLDEPTAGLDAESALRVVEPLRRLAHGRTAVLITHDPALAALADRVVTVADGRISREMSNF</sequence>
<evidence type="ECO:0000256" key="6">
    <source>
        <dbReference type="ARBA" id="ARBA00023136"/>
    </source>
</evidence>
<dbReference type="Pfam" id="PF00005">
    <property type="entry name" value="ABC_tran"/>
    <property type="match status" value="1"/>
</dbReference>
<evidence type="ECO:0000256" key="2">
    <source>
        <dbReference type="ARBA" id="ARBA00022692"/>
    </source>
</evidence>
<dbReference type="PANTHER" id="PTHR43394:SF1">
    <property type="entry name" value="ATP-BINDING CASSETTE SUB-FAMILY B MEMBER 10, MITOCHONDRIAL"/>
    <property type="match status" value="1"/>
</dbReference>
<feature type="transmembrane region" description="Helical" evidence="7">
    <location>
        <begin position="282"/>
        <end position="303"/>
    </location>
</feature>
<evidence type="ECO:0000256" key="1">
    <source>
        <dbReference type="ARBA" id="ARBA00004651"/>
    </source>
</evidence>
<evidence type="ECO:0000256" key="7">
    <source>
        <dbReference type="SAM" id="Phobius"/>
    </source>
</evidence>
<dbReference type="Gene3D" id="1.20.1560.10">
    <property type="entry name" value="ABC transporter type 1, transmembrane domain"/>
    <property type="match status" value="1"/>
</dbReference>
<feature type="domain" description="ABC transmembrane type-1" evidence="9">
    <location>
        <begin position="36"/>
        <end position="318"/>
    </location>
</feature>
<comment type="caution">
    <text evidence="10">The sequence shown here is derived from an EMBL/GenBank/DDBJ whole genome shotgun (WGS) entry which is preliminary data.</text>
</comment>
<comment type="subcellular location">
    <subcellularLocation>
        <location evidence="1">Cell membrane</location>
        <topology evidence="1">Multi-pass membrane protein</topology>
    </subcellularLocation>
</comment>
<name>A0ABS5ACN9_9PSEU</name>
<dbReference type="PROSITE" id="PS00211">
    <property type="entry name" value="ABC_TRANSPORTER_1"/>
    <property type="match status" value="1"/>
</dbReference>
<proteinExistence type="predicted"/>
<reference evidence="10 11" key="1">
    <citation type="submission" date="2021-03" db="EMBL/GenBank/DDBJ databases">
        <title>Sequencing the genomes of 1000 actinobacteria strains.</title>
        <authorList>
            <person name="Klenk H.-P."/>
        </authorList>
    </citation>
    <scope>NUCLEOTIDE SEQUENCE [LARGE SCALE GENOMIC DNA]</scope>
    <source>
        <strain evidence="10 11">DSM 44580</strain>
    </source>
</reference>
<keyword evidence="2 7" id="KW-0812">Transmembrane</keyword>
<feature type="transmembrane region" description="Helical" evidence="7">
    <location>
        <begin position="256"/>
        <end position="276"/>
    </location>
</feature>
<feature type="transmembrane region" description="Helical" evidence="7">
    <location>
        <begin position="77"/>
        <end position="101"/>
    </location>
</feature>
<dbReference type="PANTHER" id="PTHR43394">
    <property type="entry name" value="ATP-DEPENDENT PERMEASE MDL1, MITOCHONDRIAL"/>
    <property type="match status" value="1"/>
</dbReference>
<evidence type="ECO:0000259" key="8">
    <source>
        <dbReference type="PROSITE" id="PS50893"/>
    </source>
</evidence>
<dbReference type="SUPFAM" id="SSF52540">
    <property type="entry name" value="P-loop containing nucleoside triphosphate hydrolases"/>
    <property type="match status" value="1"/>
</dbReference>
<dbReference type="InterPro" id="IPR011527">
    <property type="entry name" value="ABC1_TM_dom"/>
</dbReference>
<keyword evidence="6 7" id="KW-0472">Membrane</keyword>
<dbReference type="InterPro" id="IPR036640">
    <property type="entry name" value="ABC1_TM_sf"/>
</dbReference>
<dbReference type="InterPro" id="IPR003593">
    <property type="entry name" value="AAA+_ATPase"/>
</dbReference>
<organism evidence="10 11">
    <name type="scientific">Crossiella equi</name>
    <dbReference type="NCBI Taxonomy" id="130796"/>
    <lineage>
        <taxon>Bacteria</taxon>
        <taxon>Bacillati</taxon>
        <taxon>Actinomycetota</taxon>
        <taxon>Actinomycetes</taxon>
        <taxon>Pseudonocardiales</taxon>
        <taxon>Pseudonocardiaceae</taxon>
        <taxon>Crossiella</taxon>
    </lineage>
</organism>
<keyword evidence="5 7" id="KW-1133">Transmembrane helix</keyword>
<feature type="transmembrane region" description="Helical" evidence="7">
    <location>
        <begin position="33"/>
        <end position="57"/>
    </location>
</feature>
<dbReference type="Pfam" id="PF00664">
    <property type="entry name" value="ABC_membrane"/>
    <property type="match status" value="1"/>
</dbReference>
<dbReference type="SMART" id="SM00382">
    <property type="entry name" value="AAA"/>
    <property type="match status" value="1"/>
</dbReference>
<dbReference type="InterPro" id="IPR017871">
    <property type="entry name" value="ABC_transporter-like_CS"/>
</dbReference>
<evidence type="ECO:0000313" key="10">
    <source>
        <dbReference type="EMBL" id="MBP2474348.1"/>
    </source>
</evidence>
<evidence type="ECO:0000256" key="3">
    <source>
        <dbReference type="ARBA" id="ARBA00022741"/>
    </source>
</evidence>
<dbReference type="EMBL" id="JAGIOO010000001">
    <property type="protein sequence ID" value="MBP2474348.1"/>
    <property type="molecule type" value="Genomic_DNA"/>
</dbReference>
<keyword evidence="11" id="KW-1185">Reference proteome</keyword>
<accession>A0ABS5ACN9</accession>
<evidence type="ECO:0000256" key="5">
    <source>
        <dbReference type="ARBA" id="ARBA00022989"/>
    </source>
</evidence>
<dbReference type="InterPro" id="IPR027417">
    <property type="entry name" value="P-loop_NTPase"/>
</dbReference>
<feature type="domain" description="ABC transporter" evidence="8">
    <location>
        <begin position="352"/>
        <end position="572"/>
    </location>
</feature>
<feature type="transmembrane region" description="Helical" evidence="7">
    <location>
        <begin position="171"/>
        <end position="193"/>
    </location>
</feature>
<dbReference type="SUPFAM" id="SSF90123">
    <property type="entry name" value="ABC transporter transmembrane region"/>
    <property type="match status" value="1"/>
</dbReference>
<dbReference type="Gene3D" id="3.40.50.300">
    <property type="entry name" value="P-loop containing nucleotide triphosphate hydrolases"/>
    <property type="match status" value="1"/>
</dbReference>
<protein>
    <submittedName>
        <fullName evidence="10">ATP-binding cassette subfamily B protein</fullName>
    </submittedName>
</protein>
<gene>
    <name evidence="10" type="ORF">JOF53_003220</name>
</gene>